<dbReference type="OrthoDB" id="8062037at2759"/>
<organism evidence="4 5">
    <name type="scientific">Leucocoprinus leucothites</name>
    <dbReference type="NCBI Taxonomy" id="201217"/>
    <lineage>
        <taxon>Eukaryota</taxon>
        <taxon>Fungi</taxon>
        <taxon>Dikarya</taxon>
        <taxon>Basidiomycota</taxon>
        <taxon>Agaricomycotina</taxon>
        <taxon>Agaricomycetes</taxon>
        <taxon>Agaricomycetidae</taxon>
        <taxon>Agaricales</taxon>
        <taxon>Agaricineae</taxon>
        <taxon>Agaricaceae</taxon>
        <taxon>Leucocoprinus</taxon>
    </lineage>
</organism>
<evidence type="ECO:0000313" key="5">
    <source>
        <dbReference type="Proteomes" id="UP000559027"/>
    </source>
</evidence>
<evidence type="ECO:0000313" key="4">
    <source>
        <dbReference type="EMBL" id="KAF5352448.1"/>
    </source>
</evidence>
<evidence type="ECO:0000256" key="1">
    <source>
        <dbReference type="SAM" id="MobiDB-lite"/>
    </source>
</evidence>
<proteinExistence type="predicted"/>
<feature type="chain" id="PRO_5034038416" evidence="3">
    <location>
        <begin position="16"/>
        <end position="264"/>
    </location>
</feature>
<name>A0A8H5D4B5_9AGAR</name>
<dbReference type="AlphaFoldDB" id="A0A8H5D4B5"/>
<feature type="transmembrane region" description="Helical" evidence="2">
    <location>
        <begin position="135"/>
        <end position="156"/>
    </location>
</feature>
<keyword evidence="3" id="KW-0732">Signal</keyword>
<keyword evidence="2" id="KW-0812">Transmembrane</keyword>
<protein>
    <submittedName>
        <fullName evidence="4">Uncharacterized protein</fullName>
    </submittedName>
</protein>
<sequence length="264" mass="28949">MRLFIFHSLPFLAYAIPLWQRDLGGLFGGDNLDQPTPDLELPPEITLTTVPEPSLTSTAIGIRTVVHTSTTAGTTKNNSPITSTTQPLSTATTEIITALAATSGWTMSTTTMTAPTPVVPEAPTTSAEEATQWKVIGIGIITVGLIATVILSIIFFDSWWHFVCDLFCGRWRKRGKNQGQENMVPDWETRDWEFKLANEDGHRYPTISSLADITEGQGRKPPRELKLVPISSPTSLSPKPAFWSDMDSAQNSGEEPLTRKPSTH</sequence>
<feature type="signal peptide" evidence="3">
    <location>
        <begin position="1"/>
        <end position="15"/>
    </location>
</feature>
<comment type="caution">
    <text evidence="4">The sequence shown here is derived from an EMBL/GenBank/DDBJ whole genome shotgun (WGS) entry which is preliminary data.</text>
</comment>
<keyword evidence="5" id="KW-1185">Reference proteome</keyword>
<reference evidence="4 5" key="1">
    <citation type="journal article" date="2020" name="ISME J.">
        <title>Uncovering the hidden diversity of litter-decomposition mechanisms in mushroom-forming fungi.</title>
        <authorList>
            <person name="Floudas D."/>
            <person name="Bentzer J."/>
            <person name="Ahren D."/>
            <person name="Johansson T."/>
            <person name="Persson P."/>
            <person name="Tunlid A."/>
        </authorList>
    </citation>
    <scope>NUCLEOTIDE SEQUENCE [LARGE SCALE GENOMIC DNA]</scope>
    <source>
        <strain evidence="4 5">CBS 146.42</strain>
    </source>
</reference>
<feature type="compositionally biased region" description="Basic and acidic residues" evidence="1">
    <location>
        <begin position="217"/>
        <end position="226"/>
    </location>
</feature>
<gene>
    <name evidence="4" type="ORF">D9756_005907</name>
</gene>
<feature type="region of interest" description="Disordered" evidence="1">
    <location>
        <begin position="213"/>
        <end position="264"/>
    </location>
</feature>
<accession>A0A8H5D4B5</accession>
<dbReference type="EMBL" id="JAACJO010000011">
    <property type="protein sequence ID" value="KAF5352448.1"/>
    <property type="molecule type" value="Genomic_DNA"/>
</dbReference>
<keyword evidence="2" id="KW-1133">Transmembrane helix</keyword>
<evidence type="ECO:0000256" key="2">
    <source>
        <dbReference type="SAM" id="Phobius"/>
    </source>
</evidence>
<dbReference type="Proteomes" id="UP000559027">
    <property type="component" value="Unassembled WGS sequence"/>
</dbReference>
<evidence type="ECO:0000256" key="3">
    <source>
        <dbReference type="SAM" id="SignalP"/>
    </source>
</evidence>
<keyword evidence="2" id="KW-0472">Membrane</keyword>